<proteinExistence type="inferred from homology"/>
<protein>
    <recommendedName>
        <fullName evidence="7">Protein YAE1</fullName>
    </recommendedName>
    <alternativeName>
        <fullName evidence="6">Protein yae1</fullName>
    </alternativeName>
</protein>
<keyword evidence="9" id="KW-0539">Nucleus</keyword>
<evidence type="ECO:0000256" key="3">
    <source>
        <dbReference type="ARBA" id="ARBA00004496"/>
    </source>
</evidence>
<evidence type="ECO:0000256" key="5">
    <source>
        <dbReference type="ARBA" id="ARBA00011427"/>
    </source>
</evidence>
<evidence type="ECO:0000256" key="1">
    <source>
        <dbReference type="ARBA" id="ARBA00003836"/>
    </source>
</evidence>
<comment type="caution">
    <text evidence="12">The sequence shown here is derived from an EMBL/GenBank/DDBJ whole genome shotgun (WGS) entry which is preliminary data.</text>
</comment>
<keyword evidence="8" id="KW-0963">Cytoplasm</keyword>
<evidence type="ECO:0000256" key="9">
    <source>
        <dbReference type="ARBA" id="ARBA00023242"/>
    </source>
</evidence>
<evidence type="ECO:0000313" key="13">
    <source>
        <dbReference type="Proteomes" id="UP000749293"/>
    </source>
</evidence>
<sequence length="239" mass="26052">MHFQPIERTDEEGHQPPTVAGMEPAIANDSLDDVFGDAGPDDENSTDNLSHPSDMRRLETDHATAGYREGIAVGKQETLQEGFDEGYSMGAAIGLQAGQILGILEGISEACSSKMPQRQGPELDREASLGAEKLLAEARNELSVERLFSSSYWRATGEPSYDVAGNLLRHRDGALAHPLVRKWTAVMEEQLRLWSIDRSVLSQEDGGGSSRPDDPSTTSSQDEQLEHGAQPPTLDPLDW</sequence>
<evidence type="ECO:0000259" key="11">
    <source>
        <dbReference type="Pfam" id="PF09811"/>
    </source>
</evidence>
<dbReference type="Proteomes" id="UP000749293">
    <property type="component" value="Unassembled WGS sequence"/>
</dbReference>
<evidence type="ECO:0000256" key="2">
    <source>
        <dbReference type="ARBA" id="ARBA00004123"/>
    </source>
</evidence>
<dbReference type="InterPro" id="IPR019191">
    <property type="entry name" value="Essential_protein_Yae1_N"/>
</dbReference>
<feature type="domain" description="Essential protein Yae1 N-terminal" evidence="11">
    <location>
        <begin position="66"/>
        <end position="104"/>
    </location>
</feature>
<accession>A0A9P4YZM3</accession>
<comment type="function">
    <text evidence="1">The complex LTO1:YAE1 may function as a target specific adapter that probably recruits apo-RPLI1 to the cytosolic iron-sulfur protein assembly (CIA) complex machinery. May be required for biogenesis of the large ribosomal subunit and initiation of translation.</text>
</comment>
<reference evidence="12" key="1">
    <citation type="submission" date="2020-03" db="EMBL/GenBank/DDBJ databases">
        <title>Site-based positive gene gene selection in Geosmithia morbida across the United States reveals a broad range of putative effectors and factors for local host and environmental adapation.</title>
        <authorList>
            <person name="Onufrak A."/>
            <person name="Murdoch R.W."/>
            <person name="Gazis R."/>
            <person name="Huff M."/>
            <person name="Staton M."/>
            <person name="Klingeman W."/>
            <person name="Hadziabdic D."/>
        </authorList>
    </citation>
    <scope>NUCLEOTIDE SEQUENCE</scope>
    <source>
        <strain evidence="12">1262</strain>
    </source>
</reference>
<evidence type="ECO:0000256" key="10">
    <source>
        <dbReference type="SAM" id="MobiDB-lite"/>
    </source>
</evidence>
<gene>
    <name evidence="12" type="ORF">GMORB2_5224</name>
</gene>
<keyword evidence="13" id="KW-1185">Reference proteome</keyword>
<feature type="region of interest" description="Disordered" evidence="10">
    <location>
        <begin position="202"/>
        <end position="239"/>
    </location>
</feature>
<feature type="compositionally biased region" description="Basic and acidic residues" evidence="10">
    <location>
        <begin position="1"/>
        <end position="14"/>
    </location>
</feature>
<dbReference type="PANTHER" id="PTHR18829">
    <property type="entry name" value="PROTEIN YAE1 HOMOLOG"/>
    <property type="match status" value="1"/>
</dbReference>
<dbReference type="AlphaFoldDB" id="A0A9P4YZM3"/>
<dbReference type="PANTHER" id="PTHR18829:SF0">
    <property type="entry name" value="PROTEIN YAE1 HOMOLOG"/>
    <property type="match status" value="1"/>
</dbReference>
<dbReference type="GO" id="GO:0005634">
    <property type="term" value="C:nucleus"/>
    <property type="evidence" value="ECO:0007669"/>
    <property type="project" value="UniProtKB-SubCell"/>
</dbReference>
<dbReference type="RefSeq" id="XP_035323210.1">
    <property type="nucleotide sequence ID" value="XM_035467198.1"/>
</dbReference>
<comment type="subunit">
    <text evidence="5">May form a complex with LTO1.</text>
</comment>
<evidence type="ECO:0000256" key="8">
    <source>
        <dbReference type="ARBA" id="ARBA00022490"/>
    </source>
</evidence>
<dbReference type="GO" id="GO:0005737">
    <property type="term" value="C:cytoplasm"/>
    <property type="evidence" value="ECO:0007669"/>
    <property type="project" value="UniProtKB-SubCell"/>
</dbReference>
<evidence type="ECO:0000256" key="7">
    <source>
        <dbReference type="ARBA" id="ARBA00018400"/>
    </source>
</evidence>
<feature type="region of interest" description="Disordered" evidence="10">
    <location>
        <begin position="1"/>
        <end position="56"/>
    </location>
</feature>
<comment type="subcellular location">
    <subcellularLocation>
        <location evidence="3">Cytoplasm</location>
    </subcellularLocation>
    <subcellularLocation>
        <location evidence="2">Nucleus</location>
    </subcellularLocation>
</comment>
<name>A0A9P4YZM3_9HYPO</name>
<feature type="compositionally biased region" description="Acidic residues" evidence="10">
    <location>
        <begin position="30"/>
        <end position="45"/>
    </location>
</feature>
<evidence type="ECO:0000313" key="12">
    <source>
        <dbReference type="EMBL" id="KAF4124558.1"/>
    </source>
</evidence>
<dbReference type="OrthoDB" id="20086at2759"/>
<evidence type="ECO:0000256" key="6">
    <source>
        <dbReference type="ARBA" id="ARBA00017286"/>
    </source>
</evidence>
<dbReference type="EMBL" id="JAANYQ010000004">
    <property type="protein sequence ID" value="KAF4124558.1"/>
    <property type="molecule type" value="Genomic_DNA"/>
</dbReference>
<dbReference type="GeneID" id="55971452"/>
<organism evidence="12 13">
    <name type="scientific">Geosmithia morbida</name>
    <dbReference type="NCBI Taxonomy" id="1094350"/>
    <lineage>
        <taxon>Eukaryota</taxon>
        <taxon>Fungi</taxon>
        <taxon>Dikarya</taxon>
        <taxon>Ascomycota</taxon>
        <taxon>Pezizomycotina</taxon>
        <taxon>Sordariomycetes</taxon>
        <taxon>Hypocreomycetidae</taxon>
        <taxon>Hypocreales</taxon>
        <taxon>Bionectriaceae</taxon>
        <taxon>Geosmithia</taxon>
    </lineage>
</organism>
<dbReference type="Pfam" id="PF09811">
    <property type="entry name" value="Yae1_N"/>
    <property type="match status" value="1"/>
</dbReference>
<comment type="similarity">
    <text evidence="4">Belongs to the YAE1 family.</text>
</comment>
<evidence type="ECO:0000256" key="4">
    <source>
        <dbReference type="ARBA" id="ARBA00007096"/>
    </source>
</evidence>
<dbReference type="InterPro" id="IPR038881">
    <property type="entry name" value="Yae1-like"/>
</dbReference>